<dbReference type="CDD" id="cd14281">
    <property type="entry name" value="UBA2_Rad23_like"/>
    <property type="match status" value="1"/>
</dbReference>
<dbReference type="GO" id="GO:0070628">
    <property type="term" value="F:proteasome binding"/>
    <property type="evidence" value="ECO:0007669"/>
    <property type="project" value="TreeGrafter"/>
</dbReference>
<dbReference type="PROSITE" id="PS50030">
    <property type="entry name" value="UBA"/>
    <property type="match status" value="2"/>
</dbReference>
<dbReference type="SUPFAM" id="SSF46934">
    <property type="entry name" value="UBA-like"/>
    <property type="match status" value="2"/>
</dbReference>
<dbReference type="EMBL" id="NBCO01000007">
    <property type="protein sequence ID" value="ORC90726.1"/>
    <property type="molecule type" value="Genomic_DNA"/>
</dbReference>
<dbReference type="RefSeq" id="XP_028884792.1">
    <property type="nucleotide sequence ID" value="XM_029023596.1"/>
</dbReference>
<keyword evidence="2 5" id="KW-0227">DNA damage</keyword>
<dbReference type="PANTHER" id="PTHR10621">
    <property type="entry name" value="UV EXCISION REPAIR PROTEIN RAD23"/>
    <property type="match status" value="1"/>
</dbReference>
<dbReference type="GO" id="GO:0043161">
    <property type="term" value="P:proteasome-mediated ubiquitin-dependent protein catabolic process"/>
    <property type="evidence" value="ECO:0007669"/>
    <property type="project" value="UniProtKB-UniRule"/>
</dbReference>
<dbReference type="InterPro" id="IPR015360">
    <property type="entry name" value="XPC-bd"/>
</dbReference>
<dbReference type="InterPro" id="IPR015940">
    <property type="entry name" value="UBA"/>
</dbReference>
<organism evidence="9 10">
    <name type="scientific">Trypanosoma theileri</name>
    <dbReference type="NCBI Taxonomy" id="67003"/>
    <lineage>
        <taxon>Eukaryota</taxon>
        <taxon>Discoba</taxon>
        <taxon>Euglenozoa</taxon>
        <taxon>Kinetoplastea</taxon>
        <taxon>Metakinetoplastina</taxon>
        <taxon>Trypanosomatida</taxon>
        <taxon>Trypanosomatidae</taxon>
        <taxon>Trypanosoma</taxon>
    </lineage>
</organism>
<dbReference type="SUPFAM" id="SSF54236">
    <property type="entry name" value="Ubiquitin-like"/>
    <property type="match status" value="1"/>
</dbReference>
<dbReference type="Gene3D" id="3.10.20.90">
    <property type="entry name" value="Phosphatidylinositol 3-kinase Catalytic Subunit, Chain A, domain 1"/>
    <property type="match status" value="1"/>
</dbReference>
<dbReference type="PRINTS" id="PR01839">
    <property type="entry name" value="RAD23PROTEIN"/>
</dbReference>
<evidence type="ECO:0000256" key="1">
    <source>
        <dbReference type="ARBA" id="ARBA00022737"/>
    </source>
</evidence>
<dbReference type="PANTHER" id="PTHR10621:SF0">
    <property type="entry name" value="UV EXCISION REPAIR PROTEIN RAD23"/>
    <property type="match status" value="1"/>
</dbReference>
<evidence type="ECO:0000256" key="3">
    <source>
        <dbReference type="ARBA" id="ARBA00023204"/>
    </source>
</evidence>
<keyword evidence="1" id="KW-0677">Repeat</keyword>
<dbReference type="GO" id="GO:0005654">
    <property type="term" value="C:nucleoplasm"/>
    <property type="evidence" value="ECO:0007669"/>
    <property type="project" value="TreeGrafter"/>
</dbReference>
<keyword evidence="5" id="KW-0963">Cytoplasm</keyword>
<feature type="compositionally biased region" description="Polar residues" evidence="6">
    <location>
        <begin position="80"/>
        <end position="95"/>
    </location>
</feature>
<feature type="region of interest" description="Disordered" evidence="6">
    <location>
        <begin position="217"/>
        <end position="239"/>
    </location>
</feature>
<dbReference type="InterPro" id="IPR036353">
    <property type="entry name" value="XPC-bd_sf"/>
</dbReference>
<sequence>MKVILKTLGGKEHIQEVSPQTKVEEIKQTLSAEYVTEGLRLCCNGAVIDNAKTVEELGLQENAVIIIAGKKRKVQESEKAPNSVNSQPTEKASSAKSEETNEGKPTGEQQKTETSSNTVAPVTNTATTTAAPATTGEAQGTTTTTSSSFPASFHGTDTRGIDPALIDSIVAMGFEDRGQVALALRTAYMNPDRAVEFLCTGIPSRAIEQIAEEMNVPTTQPGHSAELPNRRAPLGGQPQGNSNLRQALMNIPDFEEIRALVQTNPQALAAVLQQLQLHYPEIIELIQQSPDEFGAIMMGGGPQGAGGVLPSAGPPLGEEEQAAVQRLVSLGGGTWTEHDAIVAYRACEQNEEAAAQLLLDSFSGNN</sequence>
<feature type="compositionally biased region" description="Polar residues" evidence="6">
    <location>
        <begin position="107"/>
        <end position="116"/>
    </location>
</feature>
<dbReference type="GeneID" id="39983376"/>
<dbReference type="FunFam" id="1.10.8.10:FF:000003">
    <property type="entry name" value="UV excision repair protein RAD23 homolog"/>
    <property type="match status" value="1"/>
</dbReference>
<dbReference type="GO" id="GO:0043130">
    <property type="term" value="F:ubiquitin binding"/>
    <property type="evidence" value="ECO:0007669"/>
    <property type="project" value="UniProtKB-UniRule"/>
</dbReference>
<comment type="caution">
    <text evidence="9">The sequence shown here is derived from an EMBL/GenBank/DDBJ whole genome shotgun (WGS) entry which is preliminary data.</text>
</comment>
<dbReference type="InterPro" id="IPR004806">
    <property type="entry name" value="Rad23"/>
</dbReference>
<gene>
    <name evidence="9" type="ORF">TM35_000071500</name>
</gene>
<dbReference type="GO" id="GO:0031593">
    <property type="term" value="F:polyubiquitin modification-dependent protein binding"/>
    <property type="evidence" value="ECO:0007669"/>
    <property type="project" value="UniProtKB-UniRule"/>
</dbReference>
<dbReference type="Proteomes" id="UP000192257">
    <property type="component" value="Unassembled WGS sequence"/>
</dbReference>
<dbReference type="InterPro" id="IPR009060">
    <property type="entry name" value="UBA-like_sf"/>
</dbReference>
<dbReference type="Pfam" id="PF00240">
    <property type="entry name" value="ubiquitin"/>
    <property type="match status" value="1"/>
</dbReference>
<dbReference type="GO" id="GO:0005829">
    <property type="term" value="C:cytosol"/>
    <property type="evidence" value="ECO:0007669"/>
    <property type="project" value="TreeGrafter"/>
</dbReference>
<comment type="function">
    <text evidence="5">Multiubiquitin chain receptor involved in modulation of proteasomal degradation. Involved in nucleotide excision repair.</text>
</comment>
<dbReference type="InterPro" id="IPR029071">
    <property type="entry name" value="Ubiquitin-like_domsf"/>
</dbReference>
<feature type="compositionally biased region" description="Low complexity" evidence="6">
    <location>
        <begin position="117"/>
        <end position="145"/>
    </location>
</feature>
<dbReference type="SMART" id="SM00165">
    <property type="entry name" value="UBA"/>
    <property type="match status" value="2"/>
</dbReference>
<dbReference type="STRING" id="67003.A0A1X0P199"/>
<dbReference type="GO" id="GO:0006289">
    <property type="term" value="P:nucleotide-excision repair"/>
    <property type="evidence" value="ECO:0007669"/>
    <property type="project" value="UniProtKB-UniRule"/>
</dbReference>
<feature type="region of interest" description="Disordered" evidence="6">
    <location>
        <begin position="71"/>
        <end position="156"/>
    </location>
</feature>
<dbReference type="SMART" id="SM00727">
    <property type="entry name" value="STI1"/>
    <property type="match status" value="1"/>
</dbReference>
<dbReference type="GO" id="GO:0003684">
    <property type="term" value="F:damaged DNA binding"/>
    <property type="evidence" value="ECO:0007669"/>
    <property type="project" value="UniProtKB-UniRule"/>
</dbReference>
<dbReference type="SUPFAM" id="SSF101238">
    <property type="entry name" value="XPC-binding domain"/>
    <property type="match status" value="1"/>
</dbReference>
<keyword evidence="10" id="KW-1185">Reference proteome</keyword>
<keyword evidence="4 5" id="KW-0539">Nucleus</keyword>
<dbReference type="InterPro" id="IPR006636">
    <property type="entry name" value="STI1_HS-bd"/>
</dbReference>
<feature type="domain" description="Ubiquitin-like" evidence="8">
    <location>
        <begin position="1"/>
        <end position="74"/>
    </location>
</feature>
<feature type="domain" description="UBA" evidence="7">
    <location>
        <begin position="160"/>
        <end position="201"/>
    </location>
</feature>
<evidence type="ECO:0000313" key="10">
    <source>
        <dbReference type="Proteomes" id="UP000192257"/>
    </source>
</evidence>
<protein>
    <recommendedName>
        <fullName evidence="5">UV excision repair protein RAD23</fullName>
    </recommendedName>
</protein>
<reference evidence="9 10" key="1">
    <citation type="submission" date="2017-03" db="EMBL/GenBank/DDBJ databases">
        <title>An alternative strategy for trypanosome survival in the mammalian bloodstream revealed through genome and transcriptome analysis of the ubiquitous bovine parasite Trypanosoma (Megatrypanum) theileri.</title>
        <authorList>
            <person name="Kelly S."/>
            <person name="Ivens A."/>
            <person name="Mott A."/>
            <person name="O'Neill E."/>
            <person name="Emms D."/>
            <person name="Macleod O."/>
            <person name="Voorheis P."/>
            <person name="Matthews J."/>
            <person name="Matthews K."/>
            <person name="Carrington M."/>
        </authorList>
    </citation>
    <scope>NUCLEOTIDE SEQUENCE [LARGE SCALE GENOMIC DNA]</scope>
    <source>
        <strain evidence="9">Edinburgh</strain>
    </source>
</reference>
<evidence type="ECO:0000256" key="4">
    <source>
        <dbReference type="ARBA" id="ARBA00023242"/>
    </source>
</evidence>
<dbReference type="Gene3D" id="1.10.8.10">
    <property type="entry name" value="DNA helicase RuvA subunit, C-terminal domain"/>
    <property type="match status" value="2"/>
</dbReference>
<feature type="domain" description="UBA" evidence="7">
    <location>
        <begin position="317"/>
        <end position="361"/>
    </location>
</feature>
<dbReference type="SMART" id="SM00213">
    <property type="entry name" value="UBQ"/>
    <property type="match status" value="1"/>
</dbReference>
<dbReference type="AlphaFoldDB" id="A0A1X0P199"/>
<evidence type="ECO:0000313" key="9">
    <source>
        <dbReference type="EMBL" id="ORC90726.1"/>
    </source>
</evidence>
<dbReference type="PROSITE" id="PS50053">
    <property type="entry name" value="UBIQUITIN_2"/>
    <property type="match status" value="1"/>
</dbReference>
<proteinExistence type="inferred from homology"/>
<accession>A0A1X0P199</accession>
<evidence type="ECO:0000259" key="8">
    <source>
        <dbReference type="PROSITE" id="PS50053"/>
    </source>
</evidence>
<comment type="subcellular location">
    <subcellularLocation>
        <location evidence="5">Nucleus</location>
    </subcellularLocation>
    <subcellularLocation>
        <location evidence="5">Cytoplasm</location>
    </subcellularLocation>
</comment>
<name>A0A1X0P199_9TRYP</name>
<dbReference type="Pfam" id="PF09280">
    <property type="entry name" value="XPC-binding"/>
    <property type="match status" value="1"/>
</dbReference>
<dbReference type="InterPro" id="IPR000626">
    <property type="entry name" value="Ubiquitin-like_dom"/>
</dbReference>
<evidence type="ECO:0000256" key="6">
    <source>
        <dbReference type="SAM" id="MobiDB-lite"/>
    </source>
</evidence>
<keyword evidence="3 5" id="KW-0234">DNA repair</keyword>
<evidence type="ECO:0000256" key="2">
    <source>
        <dbReference type="ARBA" id="ARBA00022763"/>
    </source>
</evidence>
<evidence type="ECO:0000256" key="5">
    <source>
        <dbReference type="RuleBase" id="RU367049"/>
    </source>
</evidence>
<dbReference type="VEuPathDB" id="TriTrypDB:TM35_000071500"/>
<comment type="similarity">
    <text evidence="5">Belongs to the RAD23 family.</text>
</comment>
<evidence type="ECO:0000259" key="7">
    <source>
        <dbReference type="PROSITE" id="PS50030"/>
    </source>
</evidence>
<dbReference type="Gene3D" id="1.10.10.540">
    <property type="entry name" value="XPC-binding domain"/>
    <property type="match status" value="1"/>
</dbReference>
<dbReference type="OrthoDB" id="419317at2759"/>
<dbReference type="Pfam" id="PF00627">
    <property type="entry name" value="UBA"/>
    <property type="match status" value="2"/>
</dbReference>